<keyword evidence="1" id="KW-0812">Transmembrane</keyword>
<dbReference type="Proteomes" id="UP000190888">
    <property type="component" value="Unassembled WGS sequence"/>
</dbReference>
<proteinExistence type="predicted"/>
<protein>
    <submittedName>
        <fullName evidence="2">Uncharacterized protein</fullName>
    </submittedName>
</protein>
<feature type="transmembrane region" description="Helical" evidence="1">
    <location>
        <begin position="90"/>
        <end position="110"/>
    </location>
</feature>
<gene>
    <name evidence="2" type="ORF">SAMN04488132_104259</name>
</gene>
<dbReference type="STRING" id="413434.SAMN04488132_104259"/>
<dbReference type="EMBL" id="FUWH01000004">
    <property type="protein sequence ID" value="SJZ78622.1"/>
    <property type="molecule type" value="Genomic_DNA"/>
</dbReference>
<sequence length="126" mass="14732">MKKIRLIKQLDVMGQIILIAAFVLLGFISIRNGITGYFIVGGWQVLSSLVHIGMGWFSSNKYRKWYYGLLVWVVVFFMVALVIPKTLMLPYLYFILFFSPGMALFYLFICHRETFVMMARPMDQLK</sequence>
<name>A0A1T4NH82_9BACT</name>
<keyword evidence="1" id="KW-0472">Membrane</keyword>
<dbReference type="AlphaFoldDB" id="A0A1T4NH82"/>
<evidence type="ECO:0000313" key="2">
    <source>
        <dbReference type="EMBL" id="SJZ78622.1"/>
    </source>
</evidence>
<organism evidence="2 3">
    <name type="scientific">Sediminibacterium ginsengisoli</name>
    <dbReference type="NCBI Taxonomy" id="413434"/>
    <lineage>
        <taxon>Bacteria</taxon>
        <taxon>Pseudomonadati</taxon>
        <taxon>Bacteroidota</taxon>
        <taxon>Chitinophagia</taxon>
        <taxon>Chitinophagales</taxon>
        <taxon>Chitinophagaceae</taxon>
        <taxon>Sediminibacterium</taxon>
    </lineage>
</organism>
<evidence type="ECO:0000256" key="1">
    <source>
        <dbReference type="SAM" id="Phobius"/>
    </source>
</evidence>
<feature type="transmembrane region" description="Helical" evidence="1">
    <location>
        <begin position="36"/>
        <end position="58"/>
    </location>
</feature>
<feature type="transmembrane region" description="Helical" evidence="1">
    <location>
        <begin position="65"/>
        <end position="84"/>
    </location>
</feature>
<reference evidence="2 3" key="1">
    <citation type="submission" date="2017-02" db="EMBL/GenBank/DDBJ databases">
        <authorList>
            <person name="Peterson S.W."/>
        </authorList>
    </citation>
    <scope>NUCLEOTIDE SEQUENCE [LARGE SCALE GENOMIC DNA]</scope>
    <source>
        <strain evidence="2 3">DSM 22335</strain>
    </source>
</reference>
<dbReference type="OrthoDB" id="680861at2"/>
<feature type="transmembrane region" description="Helical" evidence="1">
    <location>
        <begin position="12"/>
        <end position="30"/>
    </location>
</feature>
<keyword evidence="1" id="KW-1133">Transmembrane helix</keyword>
<dbReference type="RefSeq" id="WP_078831227.1">
    <property type="nucleotide sequence ID" value="NZ_FUWH01000004.1"/>
</dbReference>
<accession>A0A1T4NH82</accession>
<keyword evidence="3" id="KW-1185">Reference proteome</keyword>
<evidence type="ECO:0000313" key="3">
    <source>
        <dbReference type="Proteomes" id="UP000190888"/>
    </source>
</evidence>